<dbReference type="STRING" id="927083.DB32_002299"/>
<name>A0A0F6W1J8_9BACT</name>
<dbReference type="SUPFAM" id="SSF88659">
    <property type="entry name" value="Sigma3 and sigma4 domains of RNA polymerase sigma factors"/>
    <property type="match status" value="1"/>
</dbReference>
<keyword evidence="2" id="KW-0805">Transcription regulation</keyword>
<reference evidence="9 10" key="1">
    <citation type="submission" date="2015-03" db="EMBL/GenBank/DDBJ databases">
        <title>Genome assembly of Sandaracinus amylolyticus DSM 53668.</title>
        <authorList>
            <person name="Sharma G."/>
            <person name="Subramanian S."/>
        </authorList>
    </citation>
    <scope>NUCLEOTIDE SEQUENCE [LARGE SCALE GENOMIC DNA]</scope>
    <source>
        <strain evidence="9 10">DSM 53668</strain>
    </source>
</reference>
<evidence type="ECO:0000313" key="9">
    <source>
        <dbReference type="EMBL" id="AKF05150.1"/>
    </source>
</evidence>
<keyword evidence="10" id="KW-1185">Reference proteome</keyword>
<dbReference type="InterPro" id="IPR013324">
    <property type="entry name" value="RNA_pol_sigma_r3/r4-like"/>
</dbReference>
<proteinExistence type="inferred from homology"/>
<dbReference type="NCBIfam" id="TIGR02937">
    <property type="entry name" value="sigma70-ECF"/>
    <property type="match status" value="1"/>
</dbReference>
<dbReference type="InterPro" id="IPR013249">
    <property type="entry name" value="RNA_pol_sigma70_r4_t2"/>
</dbReference>
<evidence type="ECO:0000256" key="2">
    <source>
        <dbReference type="ARBA" id="ARBA00023015"/>
    </source>
</evidence>
<accession>A0A0F6W1J8</accession>
<feature type="compositionally biased region" description="Basic and acidic residues" evidence="6">
    <location>
        <begin position="111"/>
        <end position="120"/>
    </location>
</feature>
<evidence type="ECO:0000259" key="7">
    <source>
        <dbReference type="Pfam" id="PF04542"/>
    </source>
</evidence>
<gene>
    <name evidence="9" type="ORF">DB32_002299</name>
</gene>
<comment type="similarity">
    <text evidence="1">Belongs to the sigma-70 factor family. ECF subfamily.</text>
</comment>
<dbReference type="InterPro" id="IPR007627">
    <property type="entry name" value="RNA_pol_sigma70_r2"/>
</dbReference>
<dbReference type="InterPro" id="IPR036388">
    <property type="entry name" value="WH-like_DNA-bd_sf"/>
</dbReference>
<dbReference type="AlphaFoldDB" id="A0A0F6W1J8"/>
<dbReference type="GO" id="GO:0016987">
    <property type="term" value="F:sigma factor activity"/>
    <property type="evidence" value="ECO:0007669"/>
    <property type="project" value="UniProtKB-KW"/>
</dbReference>
<evidence type="ECO:0000256" key="4">
    <source>
        <dbReference type="ARBA" id="ARBA00023125"/>
    </source>
</evidence>
<keyword evidence="3" id="KW-0731">Sigma factor</keyword>
<feature type="domain" description="RNA polymerase sigma factor 70 region 4 type 2" evidence="8">
    <location>
        <begin position="130"/>
        <end position="178"/>
    </location>
</feature>
<dbReference type="Proteomes" id="UP000034883">
    <property type="component" value="Chromosome"/>
</dbReference>
<dbReference type="GO" id="GO:0003677">
    <property type="term" value="F:DNA binding"/>
    <property type="evidence" value="ECO:0007669"/>
    <property type="project" value="UniProtKB-KW"/>
</dbReference>
<protein>
    <submittedName>
        <fullName evidence="9">RNA polymerase sigma factor RpoE</fullName>
    </submittedName>
</protein>
<feature type="domain" description="RNA polymerase sigma-70 region 2" evidence="7">
    <location>
        <begin position="32"/>
        <end position="99"/>
    </location>
</feature>
<evidence type="ECO:0000313" key="10">
    <source>
        <dbReference type="Proteomes" id="UP000034883"/>
    </source>
</evidence>
<dbReference type="PANTHER" id="PTHR43133:SF8">
    <property type="entry name" value="RNA POLYMERASE SIGMA FACTOR HI_1459-RELATED"/>
    <property type="match status" value="1"/>
</dbReference>
<evidence type="ECO:0000259" key="8">
    <source>
        <dbReference type="Pfam" id="PF08281"/>
    </source>
</evidence>
<dbReference type="InterPro" id="IPR013325">
    <property type="entry name" value="RNA_pol_sigma_r2"/>
</dbReference>
<keyword evidence="4" id="KW-0238">DNA-binding</keyword>
<dbReference type="PANTHER" id="PTHR43133">
    <property type="entry name" value="RNA POLYMERASE ECF-TYPE SIGMA FACTO"/>
    <property type="match status" value="1"/>
</dbReference>
<evidence type="ECO:0000256" key="1">
    <source>
        <dbReference type="ARBA" id="ARBA00010641"/>
    </source>
</evidence>
<evidence type="ECO:0000256" key="3">
    <source>
        <dbReference type="ARBA" id="ARBA00023082"/>
    </source>
</evidence>
<dbReference type="Pfam" id="PF08281">
    <property type="entry name" value="Sigma70_r4_2"/>
    <property type="match status" value="1"/>
</dbReference>
<dbReference type="RefSeq" id="WP_240481190.1">
    <property type="nucleotide sequence ID" value="NZ_CP011125.1"/>
</dbReference>
<dbReference type="GO" id="GO:0006352">
    <property type="term" value="P:DNA-templated transcription initiation"/>
    <property type="evidence" value="ECO:0007669"/>
    <property type="project" value="InterPro"/>
</dbReference>
<keyword evidence="5" id="KW-0804">Transcription</keyword>
<dbReference type="Gene3D" id="1.10.10.10">
    <property type="entry name" value="Winged helix-like DNA-binding domain superfamily/Winged helix DNA-binding domain"/>
    <property type="match status" value="1"/>
</dbReference>
<evidence type="ECO:0000256" key="5">
    <source>
        <dbReference type="ARBA" id="ARBA00023163"/>
    </source>
</evidence>
<dbReference type="EMBL" id="CP011125">
    <property type="protein sequence ID" value="AKF05150.1"/>
    <property type="molecule type" value="Genomic_DNA"/>
</dbReference>
<dbReference type="InterPro" id="IPR014284">
    <property type="entry name" value="RNA_pol_sigma-70_dom"/>
</dbReference>
<evidence type="ECO:0000256" key="6">
    <source>
        <dbReference type="SAM" id="MobiDB-lite"/>
    </source>
</evidence>
<dbReference type="Gene3D" id="1.10.1740.10">
    <property type="match status" value="1"/>
</dbReference>
<sequence>MDAGREDGLEVALAAARARTIGAGGVDVGAVFDAHGKYVARVLRCLGVRDQELADVCQEVFLVVQRRLHELDGRASLRTWLYAICVRKALAARRDAARRRAREAPESSEPIGERTPQDELERTRRLAQAIEILGGIAEDKRAVFVLYEVEQLPMPEVAEIVGCPLQTAYSRLYAARKEIAEALRRLRAGGRAE</sequence>
<feature type="region of interest" description="Disordered" evidence="6">
    <location>
        <begin position="99"/>
        <end position="120"/>
    </location>
</feature>
<organism evidence="9 10">
    <name type="scientific">Sandaracinus amylolyticus</name>
    <dbReference type="NCBI Taxonomy" id="927083"/>
    <lineage>
        <taxon>Bacteria</taxon>
        <taxon>Pseudomonadati</taxon>
        <taxon>Myxococcota</taxon>
        <taxon>Polyangia</taxon>
        <taxon>Polyangiales</taxon>
        <taxon>Sandaracinaceae</taxon>
        <taxon>Sandaracinus</taxon>
    </lineage>
</organism>
<dbReference type="SUPFAM" id="SSF88946">
    <property type="entry name" value="Sigma2 domain of RNA polymerase sigma factors"/>
    <property type="match status" value="1"/>
</dbReference>
<dbReference type="Pfam" id="PF04542">
    <property type="entry name" value="Sigma70_r2"/>
    <property type="match status" value="1"/>
</dbReference>
<dbReference type="InterPro" id="IPR039425">
    <property type="entry name" value="RNA_pol_sigma-70-like"/>
</dbReference>
<dbReference type="KEGG" id="samy:DB32_002299"/>